<dbReference type="Pfam" id="PF21090">
    <property type="entry name" value="P-loop_SecA"/>
    <property type="match status" value="2"/>
</dbReference>
<evidence type="ECO:0000256" key="7">
    <source>
        <dbReference type="ARBA" id="ARBA00022840"/>
    </source>
</evidence>
<evidence type="ECO:0000259" key="16">
    <source>
        <dbReference type="PROSITE" id="PS51196"/>
    </source>
</evidence>
<keyword evidence="11 12" id="KW-0472">Membrane</keyword>
<evidence type="ECO:0000256" key="9">
    <source>
        <dbReference type="ARBA" id="ARBA00022967"/>
    </source>
</evidence>
<dbReference type="InterPro" id="IPR000185">
    <property type="entry name" value="SecA"/>
</dbReference>
<keyword evidence="6 12" id="KW-0547">Nucleotide-binding</keyword>
<keyword evidence="8 12" id="KW-0653">Protein transport</keyword>
<dbReference type="PROSITE" id="PS51192">
    <property type="entry name" value="HELICASE_ATP_BIND_1"/>
    <property type="match status" value="1"/>
</dbReference>
<evidence type="ECO:0000256" key="13">
    <source>
        <dbReference type="RuleBase" id="RU003874"/>
    </source>
</evidence>
<dbReference type="SMART" id="SM00958">
    <property type="entry name" value="SecA_PP_bind"/>
    <property type="match status" value="1"/>
</dbReference>
<dbReference type="RefSeq" id="WP_120668962.1">
    <property type="nucleotide sequence ID" value="NZ_AZRV01000035.1"/>
</dbReference>
<feature type="domain" description="Helicase C-terminal" evidence="15">
    <location>
        <begin position="392"/>
        <end position="544"/>
    </location>
</feature>
<dbReference type="AlphaFoldDB" id="A0A420VDA9"/>
<dbReference type="InterPro" id="IPR027417">
    <property type="entry name" value="P-loop_NTPase"/>
</dbReference>
<dbReference type="Gene3D" id="3.40.50.300">
    <property type="entry name" value="P-loop containing nucleotide triphosphate hydrolases"/>
    <property type="match status" value="3"/>
</dbReference>
<dbReference type="GO" id="GO:0065002">
    <property type="term" value="P:intracellular protein transmembrane transport"/>
    <property type="evidence" value="ECO:0007669"/>
    <property type="project" value="UniProtKB-UniRule"/>
</dbReference>
<comment type="catalytic activity">
    <reaction evidence="12">
        <text>ATP + H2O + cellular proteinSide 1 = ADP + phosphate + cellular proteinSide 2.</text>
        <dbReference type="EC" id="7.4.2.8"/>
    </reaction>
</comment>
<comment type="caution">
    <text evidence="17">The sequence shown here is derived from an EMBL/GenBank/DDBJ whole genome shotgun (WGS) entry which is preliminary data.</text>
</comment>
<dbReference type="PROSITE" id="PS01312">
    <property type="entry name" value="SECA"/>
    <property type="match status" value="1"/>
</dbReference>
<dbReference type="FunFam" id="3.40.50.300:FF:000429">
    <property type="entry name" value="Preprotein translocase subunit SecA"/>
    <property type="match status" value="1"/>
</dbReference>
<dbReference type="HAMAP" id="MF_01382">
    <property type="entry name" value="SecA"/>
    <property type="match status" value="1"/>
</dbReference>
<keyword evidence="3 12" id="KW-0813">Transport</keyword>
<dbReference type="Proteomes" id="UP000286235">
    <property type="component" value="Unassembled WGS sequence"/>
</dbReference>
<evidence type="ECO:0000256" key="4">
    <source>
        <dbReference type="ARBA" id="ARBA00022475"/>
    </source>
</evidence>
<keyword evidence="18" id="KW-1185">Reference proteome</keyword>
<dbReference type="SUPFAM" id="SSF52540">
    <property type="entry name" value="P-loop containing nucleoside triphosphate hydrolases"/>
    <property type="match status" value="2"/>
</dbReference>
<dbReference type="Pfam" id="PF07516">
    <property type="entry name" value="SecA_SW"/>
    <property type="match status" value="1"/>
</dbReference>
<feature type="domain" description="Helicase ATP-binding" evidence="14">
    <location>
        <begin position="62"/>
        <end position="221"/>
    </location>
</feature>
<feature type="binding site" evidence="12">
    <location>
        <position position="467"/>
    </location>
    <ligand>
        <name>ATP</name>
        <dbReference type="ChEBI" id="CHEBI:30616"/>
    </ligand>
</feature>
<dbReference type="SMART" id="SM00957">
    <property type="entry name" value="SecA_DEAD"/>
    <property type="match status" value="1"/>
</dbReference>
<dbReference type="GO" id="GO:0005524">
    <property type="term" value="F:ATP binding"/>
    <property type="evidence" value="ECO:0007669"/>
    <property type="project" value="UniProtKB-UniRule"/>
</dbReference>
<dbReference type="InterPro" id="IPR011115">
    <property type="entry name" value="SecA_DEAD"/>
</dbReference>
<dbReference type="Gene3D" id="3.90.1440.10">
    <property type="entry name" value="SecA, preprotein cross-linking domain"/>
    <property type="match status" value="1"/>
</dbReference>
<evidence type="ECO:0000256" key="11">
    <source>
        <dbReference type="ARBA" id="ARBA00023136"/>
    </source>
</evidence>
<dbReference type="NCBIfam" id="TIGR00963">
    <property type="entry name" value="secA"/>
    <property type="match status" value="1"/>
</dbReference>
<accession>A0A420VDA9</accession>
<keyword evidence="7 12" id="KW-0067">ATP-binding</keyword>
<dbReference type="EMBL" id="AZRV01000035">
    <property type="protein sequence ID" value="RKO61657.1"/>
    <property type="molecule type" value="Genomic_DNA"/>
</dbReference>
<dbReference type="InterPro" id="IPR044722">
    <property type="entry name" value="SecA_SF2_C"/>
</dbReference>
<dbReference type="Pfam" id="PF01043">
    <property type="entry name" value="SecA_PP_bind"/>
    <property type="match status" value="1"/>
</dbReference>
<dbReference type="SUPFAM" id="SSF81886">
    <property type="entry name" value="Helical scaffold and wing domains of SecA"/>
    <property type="match status" value="1"/>
</dbReference>
<comment type="function">
    <text evidence="12">Part of the Sec protein translocase complex. Interacts with the SecYEG preprotein conducting channel. Has a central role in coupling the hydrolysis of ATP to the transfer of proteins into and across the cell membrane, serving as an ATP-driven molecular motor driving the stepwise translocation of polypeptide chains across the membrane.</text>
</comment>
<evidence type="ECO:0000313" key="18">
    <source>
        <dbReference type="Proteomes" id="UP000286235"/>
    </source>
</evidence>
<evidence type="ECO:0000256" key="6">
    <source>
        <dbReference type="ARBA" id="ARBA00022741"/>
    </source>
</evidence>
<evidence type="ECO:0000256" key="10">
    <source>
        <dbReference type="ARBA" id="ARBA00023010"/>
    </source>
</evidence>
<evidence type="ECO:0000256" key="5">
    <source>
        <dbReference type="ARBA" id="ARBA00022490"/>
    </source>
</evidence>
<dbReference type="InterPro" id="IPR036670">
    <property type="entry name" value="SecA_X-link_sf"/>
</dbReference>
<evidence type="ECO:0000256" key="12">
    <source>
        <dbReference type="HAMAP-Rule" id="MF_01382"/>
    </source>
</evidence>
<evidence type="ECO:0000259" key="14">
    <source>
        <dbReference type="PROSITE" id="PS51192"/>
    </source>
</evidence>
<dbReference type="GO" id="GO:0005829">
    <property type="term" value="C:cytosol"/>
    <property type="evidence" value="ECO:0007669"/>
    <property type="project" value="TreeGrafter"/>
</dbReference>
<keyword evidence="10 12" id="KW-0811">Translocation</keyword>
<keyword evidence="5 12" id="KW-0963">Cytoplasm</keyword>
<dbReference type="CDD" id="cd18803">
    <property type="entry name" value="SF2_C_secA"/>
    <property type="match status" value="1"/>
</dbReference>
<organism evidence="17 18">
    <name type="scientific">Caldibacillus debilis GB1</name>
    <dbReference type="NCBI Taxonomy" id="1339248"/>
    <lineage>
        <taxon>Bacteria</taxon>
        <taxon>Bacillati</taxon>
        <taxon>Bacillota</taxon>
        <taxon>Bacilli</taxon>
        <taxon>Bacillales</taxon>
        <taxon>Bacillaceae</taxon>
        <taxon>Caldibacillus</taxon>
    </lineage>
</organism>
<comment type="subunit">
    <text evidence="12">Monomer and homodimer. Part of the essential Sec protein translocation apparatus which comprises SecA, SecYEG and auxiliary proteins SecDF. Other proteins may also be involved.</text>
</comment>
<feature type="binding site" evidence="12">
    <location>
        <begin position="78"/>
        <end position="82"/>
    </location>
    <ligand>
        <name>ATP</name>
        <dbReference type="ChEBI" id="CHEBI:30616"/>
    </ligand>
</feature>
<dbReference type="Pfam" id="PF07517">
    <property type="entry name" value="SecA_DEAD"/>
    <property type="match status" value="1"/>
</dbReference>
<comment type="similarity">
    <text evidence="2 12 13">Belongs to the SecA family.</text>
</comment>
<dbReference type="PROSITE" id="PS51196">
    <property type="entry name" value="SECA_MOTOR_DEAD"/>
    <property type="match status" value="1"/>
</dbReference>
<reference evidence="17 18" key="1">
    <citation type="submission" date="2013-12" db="EMBL/GenBank/DDBJ databases">
        <title>Genome and proteome characterization of Caldibacillus debilis GB1 derived from a cellulolytic aero-tolerant co-culture.</title>
        <authorList>
            <person name="Wushke S.T."/>
            <person name="Zhang X."/>
            <person name="Fristensky B."/>
            <person name="Wilkins J.A."/>
            <person name="Levin D.B."/>
            <person name="Sparling R."/>
        </authorList>
    </citation>
    <scope>NUCLEOTIDE SEQUENCE [LARGE SCALE GENOMIC DNA]</scope>
    <source>
        <strain evidence="17 18">GB1</strain>
    </source>
</reference>
<proteinExistence type="inferred from homology"/>
<dbReference type="InterPro" id="IPR001650">
    <property type="entry name" value="Helicase_C-like"/>
</dbReference>
<gene>
    <name evidence="12" type="primary">secA</name>
    <name evidence="17" type="ORF">Cdeb_01128</name>
</gene>
<dbReference type="PANTHER" id="PTHR30612">
    <property type="entry name" value="SECA INNER MEMBRANE COMPONENT OF SEC PROTEIN SECRETION SYSTEM"/>
    <property type="match status" value="1"/>
</dbReference>
<comment type="subcellular location">
    <subcellularLocation>
        <location evidence="12">Cell membrane</location>
        <topology evidence="12">Peripheral membrane protein</topology>
        <orientation evidence="12">Cytoplasmic side</orientation>
    </subcellularLocation>
    <subcellularLocation>
        <location evidence="12">Cytoplasm</location>
    </subcellularLocation>
    <subcellularLocation>
        <location evidence="1">Membrane</location>
        <topology evidence="1">Peripheral membrane protein</topology>
    </subcellularLocation>
    <text evidence="12">Distribution is 50-50.</text>
</comment>
<evidence type="ECO:0000256" key="8">
    <source>
        <dbReference type="ARBA" id="ARBA00022927"/>
    </source>
</evidence>
<dbReference type="GO" id="GO:0043952">
    <property type="term" value="P:protein transport by the Sec complex"/>
    <property type="evidence" value="ECO:0007669"/>
    <property type="project" value="TreeGrafter"/>
</dbReference>
<dbReference type="InterPro" id="IPR014018">
    <property type="entry name" value="SecA_motor_DEAD"/>
</dbReference>
<dbReference type="GO" id="GO:0031522">
    <property type="term" value="C:cell envelope Sec protein transport complex"/>
    <property type="evidence" value="ECO:0007669"/>
    <property type="project" value="TreeGrafter"/>
</dbReference>
<evidence type="ECO:0000256" key="3">
    <source>
        <dbReference type="ARBA" id="ARBA00022448"/>
    </source>
</evidence>
<feature type="domain" description="SecA family profile" evidence="16">
    <location>
        <begin position="1"/>
        <end position="545"/>
    </location>
</feature>
<name>A0A420VDA9_9BACI</name>
<protein>
    <recommendedName>
        <fullName evidence="12 13">Protein translocase subunit SecA</fullName>
        <ecNumber evidence="12">7.4.2.8</ecNumber>
    </recommendedName>
</protein>
<dbReference type="Gene3D" id="1.10.3060.10">
    <property type="entry name" value="Helical scaffold and wing domains of SecA"/>
    <property type="match status" value="1"/>
</dbReference>
<dbReference type="PROSITE" id="PS51194">
    <property type="entry name" value="HELICASE_CTER"/>
    <property type="match status" value="1"/>
</dbReference>
<keyword evidence="4 12" id="KW-1003">Cell membrane</keyword>
<dbReference type="NCBIfam" id="NF006630">
    <property type="entry name" value="PRK09200.1"/>
    <property type="match status" value="1"/>
</dbReference>
<dbReference type="EC" id="7.4.2.8" evidence="12"/>
<dbReference type="InterPro" id="IPR011130">
    <property type="entry name" value="SecA_preprotein_X-link_dom"/>
</dbReference>
<evidence type="ECO:0000256" key="1">
    <source>
        <dbReference type="ARBA" id="ARBA00004170"/>
    </source>
</evidence>
<keyword evidence="9 12" id="KW-1278">Translocase</keyword>
<sequence>MLALEPEMARLSDAELAAKTELFKQRLSNGESLDDLLTEAYAVVREASKRILGMTHFPVQVMGGIVLHEGNIAEMATGEGKTLVATLPAYLNALTGKGVHIVTVNEYLAKRDHDLLAPLYGFLGLSTAVVMAEMEPEAKREAYRADIVYVTNSEVGFDYLRDNMVYSKSDKVQRGLHYCIVDEVDSVLLDDARTPLIISGAGEEPSVWYHLADLCARILKKGKDFTIDEEARAVLLTDEGVQKIEEMFRVDNISDPENAELRFYIDKALQAHYIMKRDKDYILTQNQVKIIDEGTGRISEGRRYSYGLHQALEAKEGVQIRKESKTLASITYQNFFLLYEKLAGMTGTAATAAEEFKAIYGLDVVTIPTNKPVIRKDLPDKLYLTREAKLRAIVKDIRACHEKGQPVLVGTSSIEKSEELSKLLESEGIPHVVLNAKNHAKEAAIVAQAGQKGAVTIATNMAGRGTDIKLGEGVRELGGLKVIGTERAANRRIDNQLIGRAGRQGDPGVSQFYLSFDDDLLRIFTPKSIKKRLAFVELEDDEPIDLKFLLNSIHAAQARLEGVHFEIRKQTIEYDAINHEQRMTVYKQRDEILEPDFDIVGELRRMTEEVLIKEWDEAALAWLEASDEDHKKKARLRMERLLSRIGVNPFSIEPRQERLEEATMFVKEKIREKAIQQTELIRERHMEEHFRLFLLQTVDRIWQEHLVTLDSLRDAVRYAGYKNVKPVEEYNHLAFEAFNEAMERIRLEAVLHVLEYPNTEFLQEWEKDIS</sequence>
<evidence type="ECO:0000256" key="2">
    <source>
        <dbReference type="ARBA" id="ARBA00007650"/>
    </source>
</evidence>
<dbReference type="GO" id="GO:0006605">
    <property type="term" value="P:protein targeting"/>
    <property type="evidence" value="ECO:0007669"/>
    <property type="project" value="UniProtKB-UniRule"/>
</dbReference>
<dbReference type="InterPro" id="IPR036266">
    <property type="entry name" value="SecA_Wing/Scaffold_sf"/>
</dbReference>
<dbReference type="GO" id="GO:0008564">
    <property type="term" value="F:protein-exporting ATPase activity"/>
    <property type="evidence" value="ECO:0007669"/>
    <property type="project" value="UniProtKB-EC"/>
</dbReference>
<dbReference type="InterPro" id="IPR011116">
    <property type="entry name" value="SecA_Wing/Scaffold"/>
</dbReference>
<dbReference type="GO" id="GO:0017038">
    <property type="term" value="P:protein import"/>
    <property type="evidence" value="ECO:0007669"/>
    <property type="project" value="InterPro"/>
</dbReference>
<feature type="binding site" evidence="12">
    <location>
        <position position="60"/>
    </location>
    <ligand>
        <name>ATP</name>
        <dbReference type="ChEBI" id="CHEBI:30616"/>
    </ligand>
</feature>
<dbReference type="InterPro" id="IPR020937">
    <property type="entry name" value="SecA_CS"/>
</dbReference>
<dbReference type="PRINTS" id="PR00906">
    <property type="entry name" value="SECA"/>
</dbReference>
<dbReference type="InterPro" id="IPR014001">
    <property type="entry name" value="Helicase_ATP-bd"/>
</dbReference>
<dbReference type="GO" id="GO:0005886">
    <property type="term" value="C:plasma membrane"/>
    <property type="evidence" value="ECO:0007669"/>
    <property type="project" value="UniProtKB-SubCell"/>
</dbReference>
<dbReference type="PANTHER" id="PTHR30612:SF0">
    <property type="entry name" value="CHLOROPLAST PROTEIN-TRANSPORTING ATPASE"/>
    <property type="match status" value="1"/>
</dbReference>
<evidence type="ECO:0000259" key="15">
    <source>
        <dbReference type="PROSITE" id="PS51194"/>
    </source>
</evidence>
<dbReference type="CDD" id="cd17928">
    <property type="entry name" value="DEXDc_SecA"/>
    <property type="match status" value="1"/>
</dbReference>
<evidence type="ECO:0000313" key="17">
    <source>
        <dbReference type="EMBL" id="RKO61657.1"/>
    </source>
</evidence>
<dbReference type="SUPFAM" id="SSF81767">
    <property type="entry name" value="Pre-protein crosslinking domain of SecA"/>
    <property type="match status" value="1"/>
</dbReference>